<comment type="caution">
    <text evidence="2">The sequence shown here is derived from an EMBL/GenBank/DDBJ whole genome shotgun (WGS) entry which is preliminary data.</text>
</comment>
<feature type="compositionally biased region" description="Low complexity" evidence="1">
    <location>
        <begin position="215"/>
        <end position="230"/>
    </location>
</feature>
<organism evidence="2 3">
    <name type="scientific">Trinickia dinghuensis</name>
    <dbReference type="NCBI Taxonomy" id="2291023"/>
    <lineage>
        <taxon>Bacteria</taxon>
        <taxon>Pseudomonadati</taxon>
        <taxon>Pseudomonadota</taxon>
        <taxon>Betaproteobacteria</taxon>
        <taxon>Burkholderiales</taxon>
        <taxon>Burkholderiaceae</taxon>
        <taxon>Trinickia</taxon>
    </lineage>
</organism>
<evidence type="ECO:0000313" key="3">
    <source>
        <dbReference type="Proteomes" id="UP000256838"/>
    </source>
</evidence>
<dbReference type="OrthoDB" id="5949373at2"/>
<keyword evidence="3" id="KW-1185">Reference proteome</keyword>
<sequence length="273" mass="29428">MVHVPGRQAFTGPALIRLLARLTDARFPESGPALADQLVQWLGWTDAIALSSALGGNPSAGVARDLAPDHAEDALCTRVRTSLTNAIARDATLTPQRLRSRARNRQDNATADIAPEYAAFRQCYLSLQEEMETAIGNLRTLLRGMLASRGEPAMSRLAAVDAVMERVLGIREHNALAAVPGLLAVHYERLRDAELERHAAHANAESASADAARNAVQSAPHPAARAARSADSPTVVDGPWLDVFRKDMQSVLLAELEIRFQPVEGLRAALRAC</sequence>
<gene>
    <name evidence="2" type="ORF">DWV00_10990</name>
</gene>
<dbReference type="AlphaFoldDB" id="A0A3D8K1S0"/>
<dbReference type="EMBL" id="QRGA01000006">
    <property type="protein sequence ID" value="RDU98785.1"/>
    <property type="molecule type" value="Genomic_DNA"/>
</dbReference>
<reference evidence="2 3" key="1">
    <citation type="submission" date="2018-08" db="EMBL/GenBank/DDBJ databases">
        <title>Paraburkholderia sp. DHOM06 isolated from forest soil.</title>
        <authorList>
            <person name="Gao Z.-H."/>
            <person name="Qiu L.-H."/>
        </authorList>
    </citation>
    <scope>NUCLEOTIDE SEQUENCE [LARGE SCALE GENOMIC DNA]</scope>
    <source>
        <strain evidence="2 3">DHOM06</strain>
    </source>
</reference>
<name>A0A3D8K1S0_9BURK</name>
<protein>
    <submittedName>
        <fullName evidence="2">DUF3348 domain-containing protein</fullName>
    </submittedName>
</protein>
<accession>A0A3D8K1S0</accession>
<feature type="region of interest" description="Disordered" evidence="1">
    <location>
        <begin position="215"/>
        <end position="234"/>
    </location>
</feature>
<dbReference type="InterPro" id="IPR021783">
    <property type="entry name" value="DUF3348"/>
</dbReference>
<dbReference type="Pfam" id="PF11828">
    <property type="entry name" value="DUF3348"/>
    <property type="match status" value="1"/>
</dbReference>
<evidence type="ECO:0000313" key="2">
    <source>
        <dbReference type="EMBL" id="RDU98785.1"/>
    </source>
</evidence>
<dbReference type="Proteomes" id="UP000256838">
    <property type="component" value="Unassembled WGS sequence"/>
</dbReference>
<dbReference type="RefSeq" id="WP_115533600.1">
    <property type="nucleotide sequence ID" value="NZ_QRGA01000006.1"/>
</dbReference>
<proteinExistence type="predicted"/>
<evidence type="ECO:0000256" key="1">
    <source>
        <dbReference type="SAM" id="MobiDB-lite"/>
    </source>
</evidence>